<organism evidence="1 2">
    <name type="scientific">Chitinophaga pinensis (strain ATCC 43595 / DSM 2588 / LMG 13176 / NBRC 15968 / NCIMB 11800 / UQM 2034)</name>
    <dbReference type="NCBI Taxonomy" id="485918"/>
    <lineage>
        <taxon>Bacteria</taxon>
        <taxon>Pseudomonadati</taxon>
        <taxon>Bacteroidota</taxon>
        <taxon>Chitinophagia</taxon>
        <taxon>Chitinophagales</taxon>
        <taxon>Chitinophagaceae</taxon>
        <taxon>Chitinophaga</taxon>
    </lineage>
</organism>
<evidence type="ECO:0008006" key="3">
    <source>
        <dbReference type="Google" id="ProtNLM"/>
    </source>
</evidence>
<proteinExistence type="predicted"/>
<sequence>MTSKELTEASRAWERNHIKLEKRWQKKIKRAMDVNLNNFIDYARKNSITSAVKVIDTLMDAKPISDVLKQLYLSVGMAQAVKIKKAVEADSKKSLFDEFLSTMADSLAQFFLTFAITDFIYKILASQKRRTLIILKQLMEEANGGQPVLPSIPDDLITPEQLISEIEDLDRGHQKEIQILKSLYVAASDRGTGAIARTEVTRALNFASFTAAGNLPIYVDKTWICCLDKRVRRAHKNIPWDHREPHGQTVPLEEAYIVSGERLMYPADPAASASNVIGCRCGQTFAARRDANGRVIRKPTGTSVTVILPNNQPTLPTITI</sequence>
<reference evidence="2" key="1">
    <citation type="submission" date="2009-08" db="EMBL/GenBank/DDBJ databases">
        <title>The complete genome of Chitinophaga pinensis DSM 2588.</title>
        <authorList>
            <consortium name="US DOE Joint Genome Institute (JGI-PGF)"/>
            <person name="Lucas S."/>
            <person name="Copeland A."/>
            <person name="Lapidus A."/>
            <person name="Glavina del Rio T."/>
            <person name="Dalin E."/>
            <person name="Tice H."/>
            <person name="Bruce D."/>
            <person name="Goodwin L."/>
            <person name="Pitluck S."/>
            <person name="Kyrpides N."/>
            <person name="Mavromatis K."/>
            <person name="Ivanova N."/>
            <person name="Mikhailova N."/>
            <person name="Sims D."/>
            <person name="Meinche L."/>
            <person name="Brettin T."/>
            <person name="Detter J.C."/>
            <person name="Han C."/>
            <person name="Larimer F."/>
            <person name="Land M."/>
            <person name="Hauser L."/>
            <person name="Markowitz V."/>
            <person name="Cheng J.-F."/>
            <person name="Hugenholtz P."/>
            <person name="Woyke T."/>
            <person name="Wu D."/>
            <person name="Spring S."/>
            <person name="Klenk H.-P."/>
            <person name="Eisen J.A."/>
        </authorList>
    </citation>
    <scope>NUCLEOTIDE SEQUENCE [LARGE SCALE GENOMIC DNA]</scope>
    <source>
        <strain evidence="2">ATCC 43595 / DSM 2588 / LMG 13176 / NBRC 15968 / NCIMB 11800 / UQM 2034</strain>
    </source>
</reference>
<protein>
    <recommendedName>
        <fullName evidence="3">Phage head morphogenesis domain-containing protein</fullName>
    </recommendedName>
</protein>
<dbReference type="KEGG" id="cpi:Cpin_3890"/>
<accession>A0A979G671</accession>
<dbReference type="EMBL" id="CP001699">
    <property type="protein sequence ID" value="ACU61352.1"/>
    <property type="molecule type" value="Genomic_DNA"/>
</dbReference>
<dbReference type="OrthoDB" id="952090at2"/>
<dbReference type="AlphaFoldDB" id="A0A979G671"/>
<dbReference type="RefSeq" id="WP_012791525.1">
    <property type="nucleotide sequence ID" value="NC_013132.1"/>
</dbReference>
<evidence type="ECO:0000313" key="2">
    <source>
        <dbReference type="Proteomes" id="UP000002215"/>
    </source>
</evidence>
<reference evidence="1 2" key="2">
    <citation type="journal article" date="2010" name="Stand. Genomic Sci.">
        <title>Complete genome sequence of Chitinophaga pinensis type strain (UQM 2034).</title>
        <authorList>
            <person name="Glavina Del Rio T."/>
            <person name="Abt B."/>
            <person name="Spring S."/>
            <person name="Lapidus A."/>
            <person name="Nolan M."/>
            <person name="Tice H."/>
            <person name="Copeland A."/>
            <person name="Cheng J.F."/>
            <person name="Chen F."/>
            <person name="Bruce D."/>
            <person name="Goodwin L."/>
            <person name="Pitluck S."/>
            <person name="Ivanova N."/>
            <person name="Mavromatis K."/>
            <person name="Mikhailova N."/>
            <person name="Pati A."/>
            <person name="Chen A."/>
            <person name="Palaniappan K."/>
            <person name="Land M."/>
            <person name="Hauser L."/>
            <person name="Chang Y.J."/>
            <person name="Jeffries C.D."/>
            <person name="Chain P."/>
            <person name="Saunders E."/>
            <person name="Detter J.C."/>
            <person name="Brettin T."/>
            <person name="Rohde M."/>
            <person name="Goker M."/>
            <person name="Bristow J."/>
            <person name="Eisen J.A."/>
            <person name="Markowitz V."/>
            <person name="Hugenholtz P."/>
            <person name="Kyrpides N.C."/>
            <person name="Klenk H.P."/>
            <person name="Lucas S."/>
        </authorList>
    </citation>
    <scope>NUCLEOTIDE SEQUENCE [LARGE SCALE GENOMIC DNA]</scope>
    <source>
        <strain evidence="2">ATCC 43595 / DSM 2588 / LMG 13176 / NBRC 15968 / NCIMB 11800 / UQM 2034</strain>
    </source>
</reference>
<gene>
    <name evidence="1" type="ordered locus">Cpin_3890</name>
</gene>
<evidence type="ECO:0000313" key="1">
    <source>
        <dbReference type="EMBL" id="ACU61352.1"/>
    </source>
</evidence>
<name>A0A979G671_CHIPD</name>
<dbReference type="Proteomes" id="UP000002215">
    <property type="component" value="Chromosome"/>
</dbReference>